<keyword evidence="1" id="KW-0472">Membrane</keyword>
<evidence type="ECO:0000313" key="2">
    <source>
        <dbReference type="EMBL" id="PTE22438.1"/>
    </source>
</evidence>
<gene>
    <name evidence="2" type="ORF">C5F48_07115</name>
</gene>
<keyword evidence="3" id="KW-1185">Reference proteome</keyword>
<feature type="transmembrane region" description="Helical" evidence="1">
    <location>
        <begin position="20"/>
        <end position="40"/>
    </location>
</feature>
<accession>A0A2T4JWY6</accession>
<dbReference type="RefSeq" id="WP_107663213.1">
    <property type="nucleotide sequence ID" value="NZ_PZKG01000022.1"/>
</dbReference>
<dbReference type="EMBL" id="PZKG01000022">
    <property type="protein sequence ID" value="PTE22438.1"/>
    <property type="molecule type" value="Genomic_DNA"/>
</dbReference>
<dbReference type="OrthoDB" id="7872651at2"/>
<dbReference type="InterPro" id="IPR045519">
    <property type="entry name" value="DUF6476"/>
</dbReference>
<proteinExistence type="predicted"/>
<keyword evidence="1" id="KW-1133">Transmembrane helix</keyword>
<name>A0A2T4JWY6_9RHOB</name>
<protein>
    <submittedName>
        <fullName evidence="2">Uncharacterized protein</fullName>
    </submittedName>
</protein>
<dbReference type="Pfam" id="PF20082">
    <property type="entry name" value="DUF6476"/>
    <property type="match status" value="1"/>
</dbReference>
<reference evidence="2 3" key="1">
    <citation type="submission" date="2018-03" db="EMBL/GenBank/DDBJ databases">
        <title>Cereibacter changlensis.</title>
        <authorList>
            <person name="Meyer T.E."/>
            <person name="Miller S."/>
            <person name="Lodha T."/>
            <person name="Gandham S."/>
            <person name="Chintalapati S."/>
            <person name="Chintalapati V.R."/>
        </authorList>
    </citation>
    <scope>NUCLEOTIDE SEQUENCE [LARGE SCALE GENOMIC DNA]</scope>
    <source>
        <strain evidence="2 3">JA139</strain>
    </source>
</reference>
<comment type="caution">
    <text evidence="2">The sequence shown here is derived from an EMBL/GenBank/DDBJ whole genome shotgun (WGS) entry which is preliminary data.</text>
</comment>
<dbReference type="AlphaFoldDB" id="A0A2T4JWY6"/>
<keyword evidence="1" id="KW-0812">Transmembrane</keyword>
<dbReference type="Proteomes" id="UP000241010">
    <property type="component" value="Unassembled WGS sequence"/>
</dbReference>
<organism evidence="2 3">
    <name type="scientific">Cereibacter changlensis JA139</name>
    <dbReference type="NCBI Taxonomy" id="1188249"/>
    <lineage>
        <taxon>Bacteria</taxon>
        <taxon>Pseudomonadati</taxon>
        <taxon>Pseudomonadota</taxon>
        <taxon>Alphaproteobacteria</taxon>
        <taxon>Rhodobacterales</taxon>
        <taxon>Paracoccaceae</taxon>
        <taxon>Cereibacter</taxon>
    </lineage>
</organism>
<evidence type="ECO:0000313" key="3">
    <source>
        <dbReference type="Proteomes" id="UP000241010"/>
    </source>
</evidence>
<sequence length="105" mass="11226">MDQAPAPDGLPPSLRFLKGLVITLTLTMIVGVIVVVAVIVTRMPQMMRSSAPLPAEITLPAGVKAQAVTQGGDWYAIVTTDDRILIFDRASGDLRQEVKISAPSR</sequence>
<evidence type="ECO:0000256" key="1">
    <source>
        <dbReference type="SAM" id="Phobius"/>
    </source>
</evidence>